<name>A0A4Z0YAI1_9FIRM</name>
<accession>A0A4Z0YAI1</accession>
<feature type="domain" description="BIG2" evidence="1">
    <location>
        <begin position="263"/>
        <end position="341"/>
    </location>
</feature>
<dbReference type="Pfam" id="PF02368">
    <property type="entry name" value="Big_2"/>
    <property type="match status" value="2"/>
</dbReference>
<reference evidence="2 3" key="1">
    <citation type="submission" date="2019-04" db="EMBL/GenBank/DDBJ databases">
        <authorList>
            <person name="Poehlein A."/>
            <person name="Bengelsdorf F.R."/>
            <person name="Duerre P."/>
            <person name="Daniel R."/>
        </authorList>
    </citation>
    <scope>NUCLEOTIDE SEQUENCE [LARGE SCALE GENOMIC DNA]</scope>
    <source>
        <strain evidence="2 3">BS-1</strain>
    </source>
</reference>
<sequence length="447" mass="48316">MYNTLNSAFTDALKREGKVITSYSDNTPYTVIFKRNSDTNQLQDKLTIFYPVSEGIHAGQLLTYGNKHFLTLNQESPENDIYYKSDLIETNAILHAITNGTEINVPVYAYDITNGLTQNNNVISLVSGDIHIIAEPSLIQSLAIDSTFDAVGRHWKIDNIISKDNVKHLYCEVTQTTHTYTVSVTGNDAYHRGESAQLTATAKEDSTIINNASFVWTSSDTSLATVDNTGLVQFVGDGNVTITATWTTQNVSGTKEISIVEPDVYSLVVTANDTYTTADTPTLTAIAQKNGTTDSTATITWTSSDTTVATIDSTGKVTFLIAGSVTFTATWTEQNITATKTVTVTQAENMTCTITSPSAATIKVGMSKTLTAHFWKGSTEQTGITPVWTVIPPTGYESNITYTTSGMTITLTAANKTAMIGQYINVTLADSNHTCSATLQVKIVSLI</sequence>
<dbReference type="SUPFAM" id="SSF49373">
    <property type="entry name" value="Invasin/intimin cell-adhesion fragments"/>
    <property type="match status" value="2"/>
</dbReference>
<feature type="domain" description="BIG2" evidence="1">
    <location>
        <begin position="178"/>
        <end position="256"/>
    </location>
</feature>
<evidence type="ECO:0000259" key="1">
    <source>
        <dbReference type="SMART" id="SM00635"/>
    </source>
</evidence>
<proteinExistence type="predicted"/>
<dbReference type="SMART" id="SM00635">
    <property type="entry name" value="BID_2"/>
    <property type="match status" value="2"/>
</dbReference>
<dbReference type="RefSeq" id="WP_167875217.1">
    <property type="nucleotide sequence ID" value="NZ_SRMQ01000010.1"/>
</dbReference>
<gene>
    <name evidence="2" type="ORF">CAGA_20300</name>
</gene>
<evidence type="ECO:0000313" key="3">
    <source>
        <dbReference type="Proteomes" id="UP000297714"/>
    </source>
</evidence>
<protein>
    <submittedName>
        <fullName evidence="2">Bacterial Ig-like domain protein</fullName>
    </submittedName>
</protein>
<organism evidence="2 3">
    <name type="scientific">Caproiciproducens galactitolivorans</name>
    <dbReference type="NCBI Taxonomy" id="642589"/>
    <lineage>
        <taxon>Bacteria</taxon>
        <taxon>Bacillati</taxon>
        <taxon>Bacillota</taxon>
        <taxon>Clostridia</taxon>
        <taxon>Eubacteriales</taxon>
        <taxon>Acutalibacteraceae</taxon>
        <taxon>Caproiciproducens</taxon>
    </lineage>
</organism>
<comment type="caution">
    <text evidence="2">The sequence shown here is derived from an EMBL/GenBank/DDBJ whole genome shotgun (WGS) entry which is preliminary data.</text>
</comment>
<dbReference type="Proteomes" id="UP000297714">
    <property type="component" value="Unassembled WGS sequence"/>
</dbReference>
<evidence type="ECO:0000313" key="2">
    <source>
        <dbReference type="EMBL" id="TGJ75823.1"/>
    </source>
</evidence>
<keyword evidence="3" id="KW-1185">Reference proteome</keyword>
<dbReference type="AlphaFoldDB" id="A0A4Z0YAI1"/>
<dbReference type="InterPro" id="IPR003343">
    <property type="entry name" value="Big_2"/>
</dbReference>
<dbReference type="EMBL" id="SRMQ01000010">
    <property type="protein sequence ID" value="TGJ75823.1"/>
    <property type="molecule type" value="Genomic_DNA"/>
</dbReference>
<dbReference type="InterPro" id="IPR008964">
    <property type="entry name" value="Invasin/intimin_cell_adhesion"/>
</dbReference>
<dbReference type="Gene3D" id="2.60.40.1080">
    <property type="match status" value="2"/>
</dbReference>